<gene>
    <name evidence="2" type="ORF">ACFO0B_31465</name>
</gene>
<dbReference type="PANTHER" id="PTHR34853:SF1">
    <property type="entry name" value="LIPASE 5"/>
    <property type="match status" value="1"/>
</dbReference>
<dbReference type="RefSeq" id="WP_378617387.1">
    <property type="nucleotide sequence ID" value="NZ_JBHSAX010000034.1"/>
</dbReference>
<feature type="region of interest" description="Disordered" evidence="1">
    <location>
        <begin position="319"/>
        <end position="364"/>
    </location>
</feature>
<sequence>MPLEIGEPPTAVEGARLIPLPPELDPGFYRPPAETVTAAAPGEVIAARRVDLANFGVLPLNVDAWQLSYRSNNSRDEAIPAVTTVLKARGSAPDKLLSVQIFEDSLAAYCAPSYSPQQWSAAPVLGQIVAGPLAGRSTLDGIRAARGFDPLELTPDTRIGMYGYSGPVLVDGNNGIWSGMIMTAILGVSREYPEFDAVLDRTRMGKAVPDMPLYIWQGNPDELIPVGPVNTLIDTMPGPVGDRAVHRGAPRRAHHHRGHRGRAGAAVAAGSVERDSGTAGMQHIRCRVAGAGSGGAAVDGGVVRGGRCLVLRKGERGAVGSIHGSPIDSTAPVRDPLSSGTIAPSSRKSPESRFRRLRRHVSAP</sequence>
<organism evidence="2 3">
    <name type="scientific">Nocardia jiangsuensis</name>
    <dbReference type="NCBI Taxonomy" id="1691563"/>
    <lineage>
        <taxon>Bacteria</taxon>
        <taxon>Bacillati</taxon>
        <taxon>Actinomycetota</taxon>
        <taxon>Actinomycetes</taxon>
        <taxon>Mycobacteriales</taxon>
        <taxon>Nocardiaceae</taxon>
        <taxon>Nocardia</taxon>
    </lineage>
</organism>
<accession>A0ABV8E289</accession>
<dbReference type="PANTHER" id="PTHR34853">
    <property type="match status" value="1"/>
</dbReference>
<dbReference type="InterPro" id="IPR029058">
    <property type="entry name" value="AB_hydrolase_fold"/>
</dbReference>
<dbReference type="Proteomes" id="UP001595696">
    <property type="component" value="Unassembled WGS sequence"/>
</dbReference>
<evidence type="ECO:0000256" key="1">
    <source>
        <dbReference type="SAM" id="MobiDB-lite"/>
    </source>
</evidence>
<feature type="compositionally biased region" description="Basic residues" evidence="1">
    <location>
        <begin position="355"/>
        <end position="364"/>
    </location>
</feature>
<reference evidence="3" key="1">
    <citation type="journal article" date="2019" name="Int. J. Syst. Evol. Microbiol.">
        <title>The Global Catalogue of Microorganisms (GCM) 10K type strain sequencing project: providing services to taxonomists for standard genome sequencing and annotation.</title>
        <authorList>
            <consortium name="The Broad Institute Genomics Platform"/>
            <consortium name="The Broad Institute Genome Sequencing Center for Infectious Disease"/>
            <person name="Wu L."/>
            <person name="Ma J."/>
        </authorList>
    </citation>
    <scope>NUCLEOTIDE SEQUENCE [LARGE SCALE GENOMIC DNA]</scope>
    <source>
        <strain evidence="3">CGMCC 4.7330</strain>
    </source>
</reference>
<protein>
    <recommendedName>
        <fullName evidence="4">Secretory lipase</fullName>
    </recommendedName>
</protein>
<evidence type="ECO:0008006" key="4">
    <source>
        <dbReference type="Google" id="ProtNLM"/>
    </source>
</evidence>
<dbReference type="EMBL" id="JBHSAX010000034">
    <property type="protein sequence ID" value="MFC3966526.1"/>
    <property type="molecule type" value="Genomic_DNA"/>
</dbReference>
<evidence type="ECO:0000313" key="2">
    <source>
        <dbReference type="EMBL" id="MFC3966526.1"/>
    </source>
</evidence>
<feature type="compositionally biased region" description="Polar residues" evidence="1">
    <location>
        <begin position="338"/>
        <end position="347"/>
    </location>
</feature>
<name>A0ABV8E289_9NOCA</name>
<dbReference type="Gene3D" id="3.40.50.1820">
    <property type="entry name" value="alpha/beta hydrolase"/>
    <property type="match status" value="2"/>
</dbReference>
<keyword evidence="3" id="KW-1185">Reference proteome</keyword>
<proteinExistence type="predicted"/>
<evidence type="ECO:0000313" key="3">
    <source>
        <dbReference type="Proteomes" id="UP001595696"/>
    </source>
</evidence>
<comment type="caution">
    <text evidence="2">The sequence shown here is derived from an EMBL/GenBank/DDBJ whole genome shotgun (WGS) entry which is preliminary data.</text>
</comment>
<dbReference type="InterPro" id="IPR005152">
    <property type="entry name" value="Lipase_secreted"/>
</dbReference>